<dbReference type="AlphaFoldDB" id="A0A016AHP3"/>
<evidence type="ECO:0000313" key="3">
    <source>
        <dbReference type="Proteomes" id="UP000022272"/>
    </source>
</evidence>
<proteinExistence type="predicted"/>
<sequence length="46" mass="5427">MICYAISHYKIINFIANYLFVNILIYMIIYQTQVALLSDLNISLRV</sequence>
<dbReference type="EMBL" id="JGDM01000007">
    <property type="protein sequence ID" value="EXZ46509.1"/>
    <property type="molecule type" value="Genomic_DNA"/>
</dbReference>
<organism evidence="2 3">
    <name type="scientific">Bacteroides fragilis str. 2-F-2 #4</name>
    <dbReference type="NCBI Taxonomy" id="1339280"/>
    <lineage>
        <taxon>Bacteria</taxon>
        <taxon>Pseudomonadati</taxon>
        <taxon>Bacteroidota</taxon>
        <taxon>Bacteroidia</taxon>
        <taxon>Bacteroidales</taxon>
        <taxon>Bacteroidaceae</taxon>
        <taxon>Bacteroides</taxon>
    </lineage>
</organism>
<evidence type="ECO:0000313" key="2">
    <source>
        <dbReference type="EMBL" id="EXZ46509.1"/>
    </source>
</evidence>
<gene>
    <name evidence="2" type="ORF">M076_0241</name>
</gene>
<keyword evidence="1" id="KW-0472">Membrane</keyword>
<comment type="caution">
    <text evidence="2">The sequence shown here is derived from an EMBL/GenBank/DDBJ whole genome shotgun (WGS) entry which is preliminary data.</text>
</comment>
<feature type="transmembrane region" description="Helical" evidence="1">
    <location>
        <begin position="12"/>
        <end position="30"/>
    </location>
</feature>
<protein>
    <submittedName>
        <fullName evidence="2">Uncharacterized protein</fullName>
    </submittedName>
</protein>
<evidence type="ECO:0000256" key="1">
    <source>
        <dbReference type="SAM" id="Phobius"/>
    </source>
</evidence>
<accession>A0A016AHP3</accession>
<keyword evidence="1" id="KW-1133">Transmembrane helix</keyword>
<name>A0A016AHP3_BACFG</name>
<dbReference type="Proteomes" id="UP000022272">
    <property type="component" value="Unassembled WGS sequence"/>
</dbReference>
<reference evidence="2 3" key="1">
    <citation type="submission" date="2014-02" db="EMBL/GenBank/DDBJ databases">
        <authorList>
            <person name="Sears C."/>
            <person name="Carroll K."/>
            <person name="Sack B.R."/>
            <person name="Qadri F."/>
            <person name="Myers L.L."/>
            <person name="Chung G.-T."/>
            <person name="Escheverria P."/>
            <person name="Fraser C.M."/>
            <person name="Sadzewicz L."/>
            <person name="Shefchek K.A."/>
            <person name="Tallon L."/>
            <person name="Das S.P."/>
            <person name="Daugherty S."/>
            <person name="Mongodin E.F."/>
        </authorList>
    </citation>
    <scope>NUCLEOTIDE SEQUENCE [LARGE SCALE GENOMIC DNA]</scope>
    <source>
        <strain evidence="2 3">2-F-2 #4</strain>
    </source>
</reference>
<keyword evidence="1" id="KW-0812">Transmembrane</keyword>